<gene>
    <name evidence="2" type="ORF">GCM10023329_41310</name>
</gene>
<keyword evidence="3" id="KW-1185">Reference proteome</keyword>
<accession>A0ABP9AWC8</accession>
<reference evidence="3" key="1">
    <citation type="journal article" date="2019" name="Int. J. Syst. Evol. Microbiol.">
        <title>The Global Catalogue of Microorganisms (GCM) 10K type strain sequencing project: providing services to taxonomists for standard genome sequencing and annotation.</title>
        <authorList>
            <consortium name="The Broad Institute Genomics Platform"/>
            <consortium name="The Broad Institute Genome Sequencing Center for Infectious Disease"/>
            <person name="Wu L."/>
            <person name="Ma J."/>
        </authorList>
    </citation>
    <scope>NUCLEOTIDE SEQUENCE [LARGE SCALE GENOMIC DNA]</scope>
    <source>
        <strain evidence="3">JCM 18324</strain>
    </source>
</reference>
<sequence length="54" mass="5268">MSGFYWWFLQASAAVPVVACYEGPGSGAAGPGRGAPPEPQAPPGTPAPRPGGGS</sequence>
<comment type="caution">
    <text evidence="2">The sequence shown here is derived from an EMBL/GenBank/DDBJ whole genome shotgun (WGS) entry which is preliminary data.</text>
</comment>
<evidence type="ECO:0000313" key="2">
    <source>
        <dbReference type="EMBL" id="GAA4786224.1"/>
    </source>
</evidence>
<evidence type="ECO:0000256" key="1">
    <source>
        <dbReference type="SAM" id="MobiDB-lite"/>
    </source>
</evidence>
<dbReference type="Proteomes" id="UP001501147">
    <property type="component" value="Unassembled WGS sequence"/>
</dbReference>
<feature type="region of interest" description="Disordered" evidence="1">
    <location>
        <begin position="22"/>
        <end position="54"/>
    </location>
</feature>
<dbReference type="EMBL" id="BAABJV010000011">
    <property type="protein sequence ID" value="GAA4786224.1"/>
    <property type="molecule type" value="Genomic_DNA"/>
</dbReference>
<evidence type="ECO:0000313" key="3">
    <source>
        <dbReference type="Proteomes" id="UP001501147"/>
    </source>
</evidence>
<proteinExistence type="predicted"/>
<protein>
    <submittedName>
        <fullName evidence="2">Uncharacterized protein</fullName>
    </submittedName>
</protein>
<name>A0ABP9AWC8_9ACTN</name>
<feature type="compositionally biased region" description="Pro residues" evidence="1">
    <location>
        <begin position="34"/>
        <end position="54"/>
    </location>
</feature>
<feature type="compositionally biased region" description="Gly residues" evidence="1">
    <location>
        <begin position="24"/>
        <end position="33"/>
    </location>
</feature>
<organism evidence="2 3">
    <name type="scientific">Streptomyces sanyensis</name>
    <dbReference type="NCBI Taxonomy" id="568869"/>
    <lineage>
        <taxon>Bacteria</taxon>
        <taxon>Bacillati</taxon>
        <taxon>Actinomycetota</taxon>
        <taxon>Actinomycetes</taxon>
        <taxon>Kitasatosporales</taxon>
        <taxon>Streptomycetaceae</taxon>
        <taxon>Streptomyces</taxon>
    </lineage>
</organism>